<dbReference type="PRINTS" id="PR00080">
    <property type="entry name" value="SDRFAMILY"/>
</dbReference>
<keyword evidence="6" id="KW-1185">Reference proteome</keyword>
<keyword evidence="2" id="KW-0521">NADP</keyword>
<evidence type="ECO:0000256" key="1">
    <source>
        <dbReference type="ARBA" id="ARBA00006484"/>
    </source>
</evidence>
<gene>
    <name evidence="5" type="ORF">BFG57_10695</name>
</gene>
<sequence length="247" mass="26080">MRLQGKVAIVTGAGQGIGEATAKKFAKEGAKVVVVDLNEHGINSTVDAINKDNGEAIGIVVDVTNREQVQAMIERTVEQYGKLDSVVNNAGITADSTLAKMTDEQWENVIDVNLKGVYLVGQAAAKQMKEQGFGGTILNASSVVGLYGNYGQTNYAASKWGVIGMTKTWAKELGKDKIRSNAVAPGFIQTPMVEKMPEKVVAAMKARAALGILGEPEDIANAYVFLASDDARFITGAVLSVDGGMVI</sequence>
<dbReference type="PANTHER" id="PTHR42760:SF133">
    <property type="entry name" value="3-OXOACYL-[ACYL-CARRIER-PROTEIN] REDUCTASE"/>
    <property type="match status" value="1"/>
</dbReference>
<dbReference type="OrthoDB" id="9803333at2"/>
<dbReference type="PROSITE" id="PS00061">
    <property type="entry name" value="ADH_SHORT"/>
    <property type="match status" value="1"/>
</dbReference>
<dbReference type="GO" id="GO:0016616">
    <property type="term" value="F:oxidoreductase activity, acting on the CH-OH group of donors, NAD or NADP as acceptor"/>
    <property type="evidence" value="ECO:0007669"/>
    <property type="project" value="UniProtKB-ARBA"/>
</dbReference>
<dbReference type="Pfam" id="PF13561">
    <property type="entry name" value="adh_short_C2"/>
    <property type="match status" value="1"/>
</dbReference>
<dbReference type="SMART" id="SM00822">
    <property type="entry name" value="PKS_KR"/>
    <property type="match status" value="1"/>
</dbReference>
<dbReference type="InterPro" id="IPR036291">
    <property type="entry name" value="NAD(P)-bd_dom_sf"/>
</dbReference>
<dbReference type="Gene3D" id="3.40.50.720">
    <property type="entry name" value="NAD(P)-binding Rossmann-like Domain"/>
    <property type="match status" value="1"/>
</dbReference>
<keyword evidence="3" id="KW-0560">Oxidoreductase</keyword>
<dbReference type="Proteomes" id="UP000095209">
    <property type="component" value="Unassembled WGS sequence"/>
</dbReference>
<dbReference type="FunFam" id="3.40.50.720:FF:000115">
    <property type="entry name" value="3-oxoacyl-[acyl-carrier-protein] reductase FabG"/>
    <property type="match status" value="1"/>
</dbReference>
<dbReference type="NCBIfam" id="NF005559">
    <property type="entry name" value="PRK07231.1"/>
    <property type="match status" value="1"/>
</dbReference>
<protein>
    <submittedName>
        <fullName evidence="5">3-oxoacyl-[acyl-carrier-protein] reductase</fullName>
    </submittedName>
</protein>
<dbReference type="InterPro" id="IPR002347">
    <property type="entry name" value="SDR_fam"/>
</dbReference>
<proteinExistence type="inferred from homology"/>
<accession>A0A1E5LIP9</accession>
<comment type="caution">
    <text evidence="5">The sequence shown here is derived from an EMBL/GenBank/DDBJ whole genome shotgun (WGS) entry which is preliminary data.</text>
</comment>
<dbReference type="STRING" id="1305675.BFG57_10695"/>
<evidence type="ECO:0000256" key="3">
    <source>
        <dbReference type="ARBA" id="ARBA00023002"/>
    </source>
</evidence>
<dbReference type="AlphaFoldDB" id="A0A1E5LIP9"/>
<dbReference type="InterPro" id="IPR020904">
    <property type="entry name" value="Sc_DH/Rdtase_CS"/>
</dbReference>
<name>A0A1E5LIP9_9BACI</name>
<evidence type="ECO:0000256" key="2">
    <source>
        <dbReference type="ARBA" id="ARBA00022857"/>
    </source>
</evidence>
<dbReference type="InterPro" id="IPR057326">
    <property type="entry name" value="KR_dom"/>
</dbReference>
<dbReference type="CDD" id="cd05333">
    <property type="entry name" value="BKR_SDR_c"/>
    <property type="match status" value="1"/>
</dbReference>
<dbReference type="NCBIfam" id="NF009466">
    <property type="entry name" value="PRK12826.1-2"/>
    <property type="match status" value="1"/>
</dbReference>
<comment type="similarity">
    <text evidence="1">Belongs to the short-chain dehydrogenases/reductases (SDR) family.</text>
</comment>
<feature type="domain" description="Ketoreductase" evidence="4">
    <location>
        <begin position="6"/>
        <end position="172"/>
    </location>
</feature>
<dbReference type="SUPFAM" id="SSF51735">
    <property type="entry name" value="NAD(P)-binding Rossmann-fold domains"/>
    <property type="match status" value="1"/>
</dbReference>
<organism evidence="5 6">
    <name type="scientific">Bacillus solimangrovi</name>
    <dbReference type="NCBI Taxonomy" id="1305675"/>
    <lineage>
        <taxon>Bacteria</taxon>
        <taxon>Bacillati</taxon>
        <taxon>Bacillota</taxon>
        <taxon>Bacilli</taxon>
        <taxon>Bacillales</taxon>
        <taxon>Bacillaceae</taxon>
        <taxon>Bacillus</taxon>
    </lineage>
</organism>
<dbReference type="EMBL" id="MJEH01000007">
    <property type="protein sequence ID" value="OEH93928.1"/>
    <property type="molecule type" value="Genomic_DNA"/>
</dbReference>
<evidence type="ECO:0000259" key="4">
    <source>
        <dbReference type="SMART" id="SM00822"/>
    </source>
</evidence>
<reference evidence="5 6" key="1">
    <citation type="submission" date="2016-08" db="EMBL/GenBank/DDBJ databases">
        <title>Genome of Bacillus solimangrovi GH2-4.</title>
        <authorList>
            <person name="Lim S."/>
            <person name="Kim B.-C."/>
        </authorList>
    </citation>
    <scope>NUCLEOTIDE SEQUENCE [LARGE SCALE GENOMIC DNA]</scope>
    <source>
        <strain evidence="5 6">GH2-4</strain>
    </source>
</reference>
<evidence type="ECO:0000313" key="6">
    <source>
        <dbReference type="Proteomes" id="UP000095209"/>
    </source>
</evidence>
<dbReference type="PRINTS" id="PR00081">
    <property type="entry name" value="GDHRDH"/>
</dbReference>
<evidence type="ECO:0000313" key="5">
    <source>
        <dbReference type="EMBL" id="OEH93928.1"/>
    </source>
</evidence>
<dbReference type="PANTHER" id="PTHR42760">
    <property type="entry name" value="SHORT-CHAIN DEHYDROGENASES/REDUCTASES FAMILY MEMBER"/>
    <property type="match status" value="1"/>
</dbReference>
<dbReference type="RefSeq" id="WP_069716072.1">
    <property type="nucleotide sequence ID" value="NZ_MJEH01000007.1"/>
</dbReference>